<evidence type="ECO:0000313" key="9">
    <source>
        <dbReference type="Proteomes" id="UP001320420"/>
    </source>
</evidence>
<dbReference type="EMBL" id="JAKJXP020000038">
    <property type="protein sequence ID" value="KAK7752444.1"/>
    <property type="molecule type" value="Genomic_DNA"/>
</dbReference>
<dbReference type="SUPFAM" id="SSF103473">
    <property type="entry name" value="MFS general substrate transporter"/>
    <property type="match status" value="1"/>
</dbReference>
<evidence type="ECO:0000256" key="3">
    <source>
        <dbReference type="ARBA" id="ARBA00022448"/>
    </source>
</evidence>
<dbReference type="GO" id="GO:0022857">
    <property type="term" value="F:transmembrane transporter activity"/>
    <property type="evidence" value="ECO:0007669"/>
    <property type="project" value="InterPro"/>
</dbReference>
<dbReference type="PANTHER" id="PTHR20772">
    <property type="entry name" value="PROTEIN FMP42"/>
    <property type="match status" value="1"/>
</dbReference>
<feature type="transmembrane region" description="Helical" evidence="7">
    <location>
        <begin position="175"/>
        <end position="197"/>
    </location>
</feature>
<evidence type="ECO:0000256" key="2">
    <source>
        <dbReference type="ARBA" id="ARBA00006595"/>
    </source>
</evidence>
<dbReference type="PANTHER" id="PTHR20772:SF2">
    <property type="entry name" value="PROTEIN FMP42"/>
    <property type="match status" value="1"/>
</dbReference>
<name>A0AAN9V094_9PEZI</name>
<feature type="transmembrane region" description="Helical" evidence="7">
    <location>
        <begin position="74"/>
        <end position="97"/>
    </location>
</feature>
<dbReference type="InterPro" id="IPR011701">
    <property type="entry name" value="MFS"/>
</dbReference>
<keyword evidence="3" id="KW-0813">Transport</keyword>
<gene>
    <name evidence="8" type="ORF">SLS62_005597</name>
</gene>
<feature type="transmembrane region" description="Helical" evidence="7">
    <location>
        <begin position="402"/>
        <end position="422"/>
    </location>
</feature>
<comment type="caution">
    <text evidence="8">The sequence shown here is derived from an EMBL/GenBank/DDBJ whole genome shotgun (WGS) entry which is preliminary data.</text>
</comment>
<dbReference type="InterPro" id="IPR052599">
    <property type="entry name" value="SLC43A_AATransporter"/>
</dbReference>
<keyword evidence="6 7" id="KW-0472">Membrane</keyword>
<comment type="subcellular location">
    <subcellularLocation>
        <location evidence="1">Membrane</location>
        <topology evidence="1">Multi-pass membrane protein</topology>
    </subcellularLocation>
</comment>
<evidence type="ECO:0000256" key="6">
    <source>
        <dbReference type="ARBA" id="ARBA00023136"/>
    </source>
</evidence>
<dbReference type="InterPro" id="IPR036259">
    <property type="entry name" value="MFS_trans_sf"/>
</dbReference>
<feature type="transmembrane region" description="Helical" evidence="7">
    <location>
        <begin position="479"/>
        <end position="499"/>
    </location>
</feature>
<feature type="transmembrane region" description="Helical" evidence="7">
    <location>
        <begin position="124"/>
        <end position="144"/>
    </location>
</feature>
<dbReference type="Pfam" id="PF07690">
    <property type="entry name" value="MFS_1"/>
    <property type="match status" value="1"/>
</dbReference>
<evidence type="ECO:0000256" key="7">
    <source>
        <dbReference type="SAM" id="Phobius"/>
    </source>
</evidence>
<feature type="transmembrane region" description="Helical" evidence="7">
    <location>
        <begin position="209"/>
        <end position="232"/>
    </location>
</feature>
<dbReference type="Proteomes" id="UP001320420">
    <property type="component" value="Unassembled WGS sequence"/>
</dbReference>
<feature type="transmembrane region" description="Helical" evidence="7">
    <location>
        <begin position="362"/>
        <end position="382"/>
    </location>
</feature>
<evidence type="ECO:0000313" key="8">
    <source>
        <dbReference type="EMBL" id="KAK7752444.1"/>
    </source>
</evidence>
<protein>
    <submittedName>
        <fullName evidence="8">Uncharacterized protein</fullName>
    </submittedName>
</protein>
<evidence type="ECO:0000256" key="5">
    <source>
        <dbReference type="ARBA" id="ARBA00022989"/>
    </source>
</evidence>
<dbReference type="GO" id="GO:0000329">
    <property type="term" value="C:fungal-type vacuole membrane"/>
    <property type="evidence" value="ECO:0007669"/>
    <property type="project" value="TreeGrafter"/>
</dbReference>
<accession>A0AAN9V094</accession>
<feature type="transmembrane region" description="Helical" evidence="7">
    <location>
        <begin position="244"/>
        <end position="263"/>
    </location>
</feature>
<keyword evidence="9" id="KW-1185">Reference proteome</keyword>
<reference evidence="8 9" key="1">
    <citation type="submission" date="2024-02" db="EMBL/GenBank/DDBJ databases">
        <title>De novo assembly and annotation of 12 fungi associated with fruit tree decline syndrome in Ontario, Canada.</title>
        <authorList>
            <person name="Sulman M."/>
            <person name="Ellouze W."/>
            <person name="Ilyukhin E."/>
        </authorList>
    </citation>
    <scope>NUCLEOTIDE SEQUENCE [LARGE SCALE GENOMIC DNA]</scope>
    <source>
        <strain evidence="8 9">M11/M66-122</strain>
    </source>
</reference>
<dbReference type="Gene3D" id="1.20.1250.20">
    <property type="entry name" value="MFS general substrate transporter like domains"/>
    <property type="match status" value="1"/>
</dbReference>
<keyword evidence="5 7" id="KW-1133">Transmembrane helix</keyword>
<keyword evidence="4 7" id="KW-0812">Transmembrane</keyword>
<comment type="similarity">
    <text evidence="2">Belongs to the SLC43A transporter (TC 2.A.1.44) family.</text>
</comment>
<sequence>MSLHRVGSIETFLVAPSEGQRSRRGSVSSTDALVQAHKLTFNPLPESWNPSIPRDVDHPGQPVGAFEVSEWKRILQISVTVLYCLFAAGVVFGYAALKPVLKKEGAYQDVCNGEYTCIEIHLNLMFTVAAVATNVAALPVGAILDHFGPRVCGALGVGFLTLGSLSMSFAEELPFDGFLLGYFLLALAGPFTYISSFHLSNAFPRKSGLILALLTGAFDSSSALFLVYRVIYDKTGGAFGHHRFFLVYLAVPVVILLLQFTILPKQSYKTVGELMEEIQDPDPNGPFRSFGGAGGDQVDERTALLSEEQQEQRELVEHEIEDLLGPTQVDKQLRHEEATNERSGVWGVMHNYTVLQQIRSPWFILICLFTVVQMSRINYFVATIRPQYEAMFDPQKAIEINHFFDLALPLGGIISIPFIGGILDHTSTVAVLATLVTVAATIGVLGVLPYTWAAYANVCLFVLYRPFYYTAVSDYSAKVFGFQTFGTVYGTIICLSGLLNFSQSGLDYLFHETFHGNPVPVNLILLSLGLVIGASLVGYVGIKARLFRQKGGASYANVRQ</sequence>
<feature type="transmembrane region" description="Helical" evidence="7">
    <location>
        <begin position="151"/>
        <end position="169"/>
    </location>
</feature>
<organism evidence="8 9">
    <name type="scientific">Diatrype stigma</name>
    <dbReference type="NCBI Taxonomy" id="117547"/>
    <lineage>
        <taxon>Eukaryota</taxon>
        <taxon>Fungi</taxon>
        <taxon>Dikarya</taxon>
        <taxon>Ascomycota</taxon>
        <taxon>Pezizomycotina</taxon>
        <taxon>Sordariomycetes</taxon>
        <taxon>Xylariomycetidae</taxon>
        <taxon>Xylariales</taxon>
        <taxon>Diatrypaceae</taxon>
        <taxon>Diatrype</taxon>
    </lineage>
</organism>
<feature type="transmembrane region" description="Helical" evidence="7">
    <location>
        <begin position="519"/>
        <end position="542"/>
    </location>
</feature>
<proteinExistence type="inferred from homology"/>
<evidence type="ECO:0000256" key="4">
    <source>
        <dbReference type="ARBA" id="ARBA00022692"/>
    </source>
</evidence>
<evidence type="ECO:0000256" key="1">
    <source>
        <dbReference type="ARBA" id="ARBA00004141"/>
    </source>
</evidence>
<dbReference type="AlphaFoldDB" id="A0AAN9V094"/>